<proteinExistence type="inferred from homology"/>
<accession>A0A6J6HJ47</accession>
<feature type="transmembrane region" description="Helical" evidence="8">
    <location>
        <begin position="69"/>
        <end position="91"/>
    </location>
</feature>
<feature type="transmembrane region" description="Helical" evidence="8">
    <location>
        <begin position="302"/>
        <end position="319"/>
    </location>
</feature>
<protein>
    <submittedName>
        <fullName evidence="9">Unannotated protein</fullName>
    </submittedName>
</protein>
<evidence type="ECO:0000256" key="4">
    <source>
        <dbReference type="ARBA" id="ARBA00022475"/>
    </source>
</evidence>
<feature type="transmembrane region" description="Helical" evidence="8">
    <location>
        <begin position="269"/>
        <end position="290"/>
    </location>
</feature>
<dbReference type="InterPro" id="IPR002549">
    <property type="entry name" value="AI-2E-like"/>
</dbReference>
<keyword evidence="7 8" id="KW-0472">Membrane</keyword>
<dbReference type="GO" id="GO:0005886">
    <property type="term" value="C:plasma membrane"/>
    <property type="evidence" value="ECO:0007669"/>
    <property type="project" value="UniProtKB-SubCell"/>
</dbReference>
<keyword evidence="5 8" id="KW-0812">Transmembrane</keyword>
<comment type="subcellular location">
    <subcellularLocation>
        <location evidence="1">Cell membrane</location>
        <topology evidence="1">Multi-pass membrane protein</topology>
    </subcellularLocation>
</comment>
<dbReference type="EMBL" id="CAEZUZ010000052">
    <property type="protein sequence ID" value="CAB4613831.1"/>
    <property type="molecule type" value="Genomic_DNA"/>
</dbReference>
<evidence type="ECO:0000256" key="8">
    <source>
        <dbReference type="SAM" id="Phobius"/>
    </source>
</evidence>
<feature type="transmembrane region" description="Helical" evidence="8">
    <location>
        <begin position="185"/>
        <end position="205"/>
    </location>
</feature>
<evidence type="ECO:0000256" key="2">
    <source>
        <dbReference type="ARBA" id="ARBA00009773"/>
    </source>
</evidence>
<evidence type="ECO:0000256" key="7">
    <source>
        <dbReference type="ARBA" id="ARBA00023136"/>
    </source>
</evidence>
<gene>
    <name evidence="9" type="ORF">UFOPK1889_00453</name>
</gene>
<dbReference type="Pfam" id="PF01594">
    <property type="entry name" value="AI-2E_transport"/>
    <property type="match status" value="1"/>
</dbReference>
<comment type="similarity">
    <text evidence="2">Belongs to the autoinducer-2 exporter (AI-2E) (TC 2.A.86) family.</text>
</comment>
<dbReference type="GO" id="GO:0055085">
    <property type="term" value="P:transmembrane transport"/>
    <property type="evidence" value="ECO:0007669"/>
    <property type="project" value="TreeGrafter"/>
</dbReference>
<feature type="transmembrane region" description="Helical" evidence="8">
    <location>
        <begin position="242"/>
        <end position="263"/>
    </location>
</feature>
<dbReference type="PANTHER" id="PTHR21716">
    <property type="entry name" value="TRANSMEMBRANE PROTEIN"/>
    <property type="match status" value="1"/>
</dbReference>
<evidence type="ECO:0000256" key="1">
    <source>
        <dbReference type="ARBA" id="ARBA00004651"/>
    </source>
</evidence>
<reference evidence="9" key="1">
    <citation type="submission" date="2020-05" db="EMBL/GenBank/DDBJ databases">
        <authorList>
            <person name="Chiriac C."/>
            <person name="Salcher M."/>
            <person name="Ghai R."/>
            <person name="Kavagutti S V."/>
        </authorList>
    </citation>
    <scope>NUCLEOTIDE SEQUENCE</scope>
</reference>
<organism evidence="9">
    <name type="scientific">freshwater metagenome</name>
    <dbReference type="NCBI Taxonomy" id="449393"/>
    <lineage>
        <taxon>unclassified sequences</taxon>
        <taxon>metagenomes</taxon>
        <taxon>ecological metagenomes</taxon>
    </lineage>
</organism>
<feature type="transmembrane region" description="Helical" evidence="8">
    <location>
        <begin position="45"/>
        <end position="63"/>
    </location>
</feature>
<keyword evidence="6 8" id="KW-1133">Transmembrane helix</keyword>
<keyword evidence="4" id="KW-1003">Cell membrane</keyword>
<dbReference type="AlphaFoldDB" id="A0A6J6HJ47"/>
<evidence type="ECO:0000313" key="9">
    <source>
        <dbReference type="EMBL" id="CAB4613831.1"/>
    </source>
</evidence>
<evidence type="ECO:0000256" key="5">
    <source>
        <dbReference type="ARBA" id="ARBA00022692"/>
    </source>
</evidence>
<keyword evidence="3" id="KW-0813">Transport</keyword>
<dbReference type="PANTHER" id="PTHR21716:SF53">
    <property type="entry name" value="PERMEASE PERM-RELATED"/>
    <property type="match status" value="1"/>
</dbReference>
<evidence type="ECO:0000256" key="6">
    <source>
        <dbReference type="ARBA" id="ARBA00022989"/>
    </source>
</evidence>
<feature type="transmembrane region" description="Helical" evidence="8">
    <location>
        <begin position="339"/>
        <end position="366"/>
    </location>
</feature>
<evidence type="ECO:0000256" key="3">
    <source>
        <dbReference type="ARBA" id="ARBA00022448"/>
    </source>
</evidence>
<sequence length="404" mass="43965">MPLESGGCTANASQAYAHYDSEMTDVSPPVEPTSSRKMPSWVPRAVAVFWMGFIGTLIFRFVFHRLNNLLILLLVSLFIALALEPAVNRLVSKGRGRRSSTGLIIVAVVLVVLTFVGAVGTVVGQQVADLLSNSEKYVNDTVKLINDTFNSHIDPAAVNVKIADPNGPVQQFINSQQDNAFKVSVQALGVLFQMFSVLLFSYYLVADGPRLRRVICSRLRPDRQRKVLDAWELAITKTGGYLYSRALLAVLSSFFHWIVFQAIGAPAPIAMALWVGFVSQFLPVIGTYLAGILPVVLTFIESPLKALIIIGFIAVYQQIENYLFAPKITARTLELHPALAFGGAIAGGAVLGPVGAILALPAVAMAQALVSSWGTRHDVIDDPLTLLPLEKVKRQKRLLKKSTK</sequence>
<feature type="transmembrane region" description="Helical" evidence="8">
    <location>
        <begin position="103"/>
        <end position="123"/>
    </location>
</feature>
<name>A0A6J6HJ47_9ZZZZ</name>